<accession>A0A239BV16</accession>
<dbReference type="EMBL" id="FZOO01000002">
    <property type="protein sequence ID" value="SNS11867.1"/>
    <property type="molecule type" value="Genomic_DNA"/>
</dbReference>
<proteinExistence type="predicted"/>
<protein>
    <submittedName>
        <fullName evidence="1">Uncharacterized protein</fullName>
    </submittedName>
</protein>
<dbReference type="Proteomes" id="UP000198373">
    <property type="component" value="Unassembled WGS sequence"/>
</dbReference>
<evidence type="ECO:0000313" key="1">
    <source>
        <dbReference type="EMBL" id="SNS11867.1"/>
    </source>
</evidence>
<evidence type="ECO:0000313" key="2">
    <source>
        <dbReference type="Proteomes" id="UP000198373"/>
    </source>
</evidence>
<dbReference type="AlphaFoldDB" id="A0A239BV16"/>
<reference evidence="2" key="1">
    <citation type="submission" date="2017-06" db="EMBL/GenBank/DDBJ databases">
        <authorList>
            <person name="Varghese N."/>
            <person name="Submissions S."/>
        </authorList>
    </citation>
    <scope>NUCLEOTIDE SEQUENCE [LARGE SCALE GENOMIC DNA]</scope>
    <source>
        <strain evidence="2">DSM 46839</strain>
    </source>
</reference>
<keyword evidence="2" id="KW-1185">Reference proteome</keyword>
<sequence>MTLLLDTHVPGGAPRLVIVTADRRFAAYGVRTLG</sequence>
<name>A0A239BV16_9ACTN</name>
<organism evidence="1 2">
    <name type="scientific">Geodermatophilus pulveris</name>
    <dbReference type="NCBI Taxonomy" id="1564159"/>
    <lineage>
        <taxon>Bacteria</taxon>
        <taxon>Bacillati</taxon>
        <taxon>Actinomycetota</taxon>
        <taxon>Actinomycetes</taxon>
        <taxon>Geodermatophilales</taxon>
        <taxon>Geodermatophilaceae</taxon>
        <taxon>Geodermatophilus</taxon>
    </lineage>
</organism>
<gene>
    <name evidence="1" type="ORF">SAMN06893096_10295</name>
</gene>